<dbReference type="KEGG" id="meme:HYG87_01295"/>
<organism evidence="2 3">
    <name type="scientific">Methanobacterium alkalithermotolerans</name>
    <dbReference type="NCBI Taxonomy" id="2731220"/>
    <lineage>
        <taxon>Archaea</taxon>
        <taxon>Methanobacteriati</taxon>
        <taxon>Methanobacteriota</taxon>
        <taxon>Methanomada group</taxon>
        <taxon>Methanobacteria</taxon>
        <taxon>Methanobacteriales</taxon>
        <taxon>Methanobacteriaceae</taxon>
        <taxon>Methanobacterium</taxon>
    </lineage>
</organism>
<reference evidence="2" key="1">
    <citation type="submission" date="2020-07" db="EMBL/GenBank/DDBJ databases">
        <title>Methanobacterium. sp. MethCan genome.</title>
        <authorList>
            <person name="Postec A."/>
            <person name="Quemeneur M."/>
        </authorList>
    </citation>
    <scope>NUCLEOTIDE SEQUENCE</scope>
    <source>
        <strain evidence="2">MethCAN</strain>
    </source>
</reference>
<protein>
    <submittedName>
        <fullName evidence="2">Helix-turn-helix domain-containing protein</fullName>
    </submittedName>
</protein>
<evidence type="ECO:0000313" key="3">
    <source>
        <dbReference type="Proteomes" id="UP000681041"/>
    </source>
</evidence>
<feature type="domain" description="HTH cro/C1-type" evidence="1">
    <location>
        <begin position="20"/>
        <end position="53"/>
    </location>
</feature>
<proteinExistence type="predicted"/>
<dbReference type="InterPro" id="IPR010982">
    <property type="entry name" value="Lambda_DNA-bd_dom_sf"/>
</dbReference>
<dbReference type="Proteomes" id="UP000681041">
    <property type="component" value="Chromosome"/>
</dbReference>
<dbReference type="AlphaFoldDB" id="A0A8T8K298"/>
<keyword evidence="3" id="KW-1185">Reference proteome</keyword>
<evidence type="ECO:0000313" key="2">
    <source>
        <dbReference type="EMBL" id="QUH22494.1"/>
    </source>
</evidence>
<dbReference type="InterPro" id="IPR001387">
    <property type="entry name" value="Cro/C1-type_HTH"/>
</dbReference>
<dbReference type="PANTHER" id="PTHR40730:SF3">
    <property type="entry name" value="HTH CRO_C1-TYPE DOMAIN-CONTAINING PROTEIN"/>
    <property type="match status" value="1"/>
</dbReference>
<dbReference type="EMBL" id="CP058560">
    <property type="protein sequence ID" value="QUH22494.1"/>
    <property type="molecule type" value="Genomic_DNA"/>
</dbReference>
<name>A0A8T8K298_9EURY</name>
<dbReference type="GeneID" id="64819357"/>
<dbReference type="PANTHER" id="PTHR40730">
    <property type="entry name" value="TRANSCRIPTIONAL REGULATOR PROTEIN-LIKE PROTEIN"/>
    <property type="match status" value="1"/>
</dbReference>
<dbReference type="RefSeq" id="WP_211533438.1">
    <property type="nucleotide sequence ID" value="NZ_CP058560.1"/>
</dbReference>
<dbReference type="Gene3D" id="1.10.260.40">
    <property type="entry name" value="lambda repressor-like DNA-binding domains"/>
    <property type="match status" value="1"/>
</dbReference>
<dbReference type="Pfam" id="PF01381">
    <property type="entry name" value="HTH_3"/>
    <property type="match status" value="1"/>
</dbReference>
<gene>
    <name evidence="2" type="ORF">HYG87_01295</name>
</gene>
<dbReference type="GO" id="GO:0003677">
    <property type="term" value="F:DNA binding"/>
    <property type="evidence" value="ECO:0007669"/>
    <property type="project" value="InterPro"/>
</dbReference>
<dbReference type="PROSITE" id="PS50943">
    <property type="entry name" value="HTH_CROC1"/>
    <property type="match status" value="1"/>
</dbReference>
<dbReference type="OrthoDB" id="42697at2157"/>
<dbReference type="SUPFAM" id="SSF47413">
    <property type="entry name" value="lambda repressor-like DNA-binding domains"/>
    <property type="match status" value="1"/>
</dbReference>
<dbReference type="CDD" id="cd00093">
    <property type="entry name" value="HTH_XRE"/>
    <property type="match status" value="1"/>
</dbReference>
<evidence type="ECO:0000259" key="1">
    <source>
        <dbReference type="PROSITE" id="PS50943"/>
    </source>
</evidence>
<sequence>MKPPCEMVVWYVIPTIRSELAKELLKLGMKQKEISKLLDITQPAVSQYISDKRGHGIKFNDHIMAMIKEFAHDLKEETATQQDIIPRTCKICKMIKTEDVLCQIHKEKDKIPADCTACLGSDAKCS</sequence>
<accession>A0A8T8K298</accession>